<evidence type="ECO:0000259" key="5">
    <source>
        <dbReference type="PROSITE" id="PS51898"/>
    </source>
</evidence>
<feature type="domain" description="Tyr recombinase" evidence="5">
    <location>
        <begin position="242"/>
        <end position="432"/>
    </location>
</feature>
<dbReference type="PROSITE" id="PS51900">
    <property type="entry name" value="CB"/>
    <property type="match status" value="1"/>
</dbReference>
<gene>
    <name evidence="7" type="ORF">NBH00_18415</name>
</gene>
<dbReference type="InterPro" id="IPR013762">
    <property type="entry name" value="Integrase-like_cat_sf"/>
</dbReference>
<dbReference type="InterPro" id="IPR002104">
    <property type="entry name" value="Integrase_catalytic"/>
</dbReference>
<dbReference type="InterPro" id="IPR010998">
    <property type="entry name" value="Integrase_recombinase_N"/>
</dbReference>
<name>A0ABY5DNX7_9ACTN</name>
<feature type="region of interest" description="Disordered" evidence="4">
    <location>
        <begin position="446"/>
        <end position="468"/>
    </location>
</feature>
<dbReference type="PANTHER" id="PTHR30349">
    <property type="entry name" value="PHAGE INTEGRASE-RELATED"/>
    <property type="match status" value="1"/>
</dbReference>
<keyword evidence="8" id="KW-1185">Reference proteome</keyword>
<evidence type="ECO:0000256" key="1">
    <source>
        <dbReference type="ARBA" id="ARBA00023125"/>
    </source>
</evidence>
<dbReference type="Pfam" id="PF00589">
    <property type="entry name" value="Phage_integrase"/>
    <property type="match status" value="1"/>
</dbReference>
<evidence type="ECO:0000256" key="3">
    <source>
        <dbReference type="PROSITE-ProRule" id="PRU01248"/>
    </source>
</evidence>
<protein>
    <submittedName>
        <fullName evidence="7">Site-specific integrase</fullName>
    </submittedName>
</protein>
<accession>A0ABY5DNX7</accession>
<evidence type="ECO:0000256" key="4">
    <source>
        <dbReference type="SAM" id="MobiDB-lite"/>
    </source>
</evidence>
<dbReference type="Proteomes" id="UP001056035">
    <property type="component" value="Chromosome"/>
</dbReference>
<dbReference type="RefSeq" id="WP_254570047.1">
    <property type="nucleotide sequence ID" value="NZ_CP098502.1"/>
</dbReference>
<feature type="region of interest" description="Disordered" evidence="4">
    <location>
        <begin position="1"/>
        <end position="21"/>
    </location>
</feature>
<keyword evidence="1 3" id="KW-0238">DNA-binding</keyword>
<sequence length="468" mass="53367">MVSDPEVFPHEETQNEQSARSWAWGVSDLARQDVHDLFHAREHADPDRWPEAGDLMSAERPRRSYGTGSLEIRTDKHGREVYYGRLYAGHRQVRRKLGLKRQAGQATGLTKPAAERALQKLIDEQIRLVPVAERVDLKTAGERYILHLTEVMKRKPSTTQDYEIMLRKHLVPFFGTRSMDRIDTPLVAEYLVTKQRGGLASKTVGNQLTFLHGLFRHAMKKGWVYANPVAAVDRPRDPDTDADIRFLTHEEVEALLRAVPAEGDFGGVDRPLYLTAITTGLRQGELVALRWRDVDWSAGVIRVRVSYSRGEWGTPKSRRSSRAVPIIDRTAAALGQRYKQTVFRHDDDLVFGHPVLGSVLDTSKLRKRFKGTLTRAGVRQVRFHDLRHTFGTQAAAAGVPLRTLQEWMGHRDYKTTLIYADYAPRTHEKALMERAFQLDPLDFRRHETFGPAPDDSGWERPEDGDAER</sequence>
<evidence type="ECO:0000313" key="7">
    <source>
        <dbReference type="EMBL" id="UTI63319.1"/>
    </source>
</evidence>
<keyword evidence="2" id="KW-0233">DNA recombination</keyword>
<dbReference type="PANTHER" id="PTHR30349:SF91">
    <property type="entry name" value="INTA PROTEIN"/>
    <property type="match status" value="1"/>
</dbReference>
<reference evidence="7 8" key="1">
    <citation type="submission" date="2022-06" db="EMBL/GenBank/DDBJ databases">
        <title>Paraconexibacter antarcticus.</title>
        <authorList>
            <person name="Kim C.S."/>
        </authorList>
    </citation>
    <scope>NUCLEOTIDE SEQUENCE [LARGE SCALE GENOMIC DNA]</scope>
    <source>
        <strain evidence="7 8">02-257</strain>
    </source>
</reference>
<dbReference type="EMBL" id="CP098502">
    <property type="protein sequence ID" value="UTI63319.1"/>
    <property type="molecule type" value="Genomic_DNA"/>
</dbReference>
<dbReference type="CDD" id="cd01189">
    <property type="entry name" value="INT_ICEBs1_C_like"/>
    <property type="match status" value="1"/>
</dbReference>
<evidence type="ECO:0000259" key="6">
    <source>
        <dbReference type="PROSITE" id="PS51900"/>
    </source>
</evidence>
<feature type="domain" description="Core-binding (CB)" evidence="6">
    <location>
        <begin position="135"/>
        <end position="219"/>
    </location>
</feature>
<dbReference type="InterPro" id="IPR050090">
    <property type="entry name" value="Tyrosine_recombinase_XerCD"/>
</dbReference>
<evidence type="ECO:0000256" key="2">
    <source>
        <dbReference type="ARBA" id="ARBA00023172"/>
    </source>
</evidence>
<dbReference type="InterPro" id="IPR044068">
    <property type="entry name" value="CB"/>
</dbReference>
<dbReference type="PROSITE" id="PS51898">
    <property type="entry name" value="TYR_RECOMBINASE"/>
    <property type="match status" value="1"/>
</dbReference>
<dbReference type="SUPFAM" id="SSF56349">
    <property type="entry name" value="DNA breaking-rejoining enzymes"/>
    <property type="match status" value="1"/>
</dbReference>
<dbReference type="Gene3D" id="1.10.150.130">
    <property type="match status" value="1"/>
</dbReference>
<evidence type="ECO:0000313" key="8">
    <source>
        <dbReference type="Proteomes" id="UP001056035"/>
    </source>
</evidence>
<organism evidence="7 8">
    <name type="scientific">Paraconexibacter antarcticus</name>
    <dbReference type="NCBI Taxonomy" id="2949664"/>
    <lineage>
        <taxon>Bacteria</taxon>
        <taxon>Bacillati</taxon>
        <taxon>Actinomycetota</taxon>
        <taxon>Thermoleophilia</taxon>
        <taxon>Solirubrobacterales</taxon>
        <taxon>Paraconexibacteraceae</taxon>
        <taxon>Paraconexibacter</taxon>
    </lineage>
</organism>
<feature type="compositionally biased region" description="Basic and acidic residues" evidence="4">
    <location>
        <begin position="457"/>
        <end position="468"/>
    </location>
</feature>
<dbReference type="InterPro" id="IPR011010">
    <property type="entry name" value="DNA_brk_join_enz"/>
</dbReference>
<proteinExistence type="predicted"/>
<dbReference type="Gene3D" id="1.10.443.10">
    <property type="entry name" value="Intergrase catalytic core"/>
    <property type="match status" value="1"/>
</dbReference>